<gene>
    <name evidence="1" type="ORF">D5R40_32145</name>
</gene>
<proteinExistence type="predicted"/>
<keyword evidence="2" id="KW-1185">Reference proteome</keyword>
<protein>
    <submittedName>
        <fullName evidence="1">Uncharacterized protein</fullName>
    </submittedName>
</protein>
<evidence type="ECO:0000313" key="2">
    <source>
        <dbReference type="Proteomes" id="UP000269154"/>
    </source>
</evidence>
<dbReference type="Proteomes" id="UP000269154">
    <property type="component" value="Unassembled WGS sequence"/>
</dbReference>
<dbReference type="EMBL" id="RCBY01000423">
    <property type="protein sequence ID" value="RQH20297.1"/>
    <property type="molecule type" value="Genomic_DNA"/>
</dbReference>
<sequence>MFSYGPFSHTGLKLDISSEVALASWLPILNPRTLLNSTQAVIFLRCTAGYGGFYLNVCLEMVTLK</sequence>
<dbReference type="OrthoDB" id="1114561at2"/>
<accession>A0A3N6P946</accession>
<reference evidence="1 2" key="1">
    <citation type="journal article" date="2018" name="ACS Chem. Biol.">
        <title>Ketoreductase domain dysfunction expands chemodiversity: malyngamide biosynthesis in the cyanobacterium Okeania hirsuta.</title>
        <authorList>
            <person name="Moss N.A."/>
            <person name="Leao T."/>
            <person name="Rankin M."/>
            <person name="McCullough T.M."/>
            <person name="Qu P."/>
            <person name="Korobeynikov A."/>
            <person name="Smith J.L."/>
            <person name="Gerwick L."/>
            <person name="Gerwick W.H."/>
        </authorList>
    </citation>
    <scope>NUCLEOTIDE SEQUENCE [LARGE SCALE GENOMIC DNA]</scope>
    <source>
        <strain evidence="1 2">PAB10Feb10-1</strain>
    </source>
</reference>
<name>A0A3N6P946_9CYAN</name>
<dbReference type="AlphaFoldDB" id="A0A3N6P946"/>
<comment type="caution">
    <text evidence="1">The sequence shown here is derived from an EMBL/GenBank/DDBJ whole genome shotgun (WGS) entry which is preliminary data.</text>
</comment>
<organism evidence="1 2">
    <name type="scientific">Okeania hirsuta</name>
    <dbReference type="NCBI Taxonomy" id="1458930"/>
    <lineage>
        <taxon>Bacteria</taxon>
        <taxon>Bacillati</taxon>
        <taxon>Cyanobacteriota</taxon>
        <taxon>Cyanophyceae</taxon>
        <taxon>Oscillatoriophycideae</taxon>
        <taxon>Oscillatoriales</taxon>
        <taxon>Microcoleaceae</taxon>
        <taxon>Okeania</taxon>
    </lineage>
</organism>
<evidence type="ECO:0000313" key="1">
    <source>
        <dbReference type="EMBL" id="RQH20297.1"/>
    </source>
</evidence>